<dbReference type="Proteomes" id="UP000054937">
    <property type="component" value="Unassembled WGS sequence"/>
</dbReference>
<name>A0A0V0R7Q2_PSEPJ</name>
<dbReference type="GO" id="GO:0030170">
    <property type="term" value="F:pyridoxal phosphate binding"/>
    <property type="evidence" value="ECO:0007669"/>
    <property type="project" value="InterPro"/>
</dbReference>
<dbReference type="PROSITE" id="PS00105">
    <property type="entry name" value="AA_TRANSFER_CLASS_1"/>
    <property type="match status" value="1"/>
</dbReference>
<evidence type="ECO:0000313" key="7">
    <source>
        <dbReference type="EMBL" id="KRX10513.1"/>
    </source>
</evidence>
<evidence type="ECO:0000313" key="8">
    <source>
        <dbReference type="Proteomes" id="UP000054937"/>
    </source>
</evidence>
<dbReference type="InterPro" id="IPR004838">
    <property type="entry name" value="NHTrfase_class1_PyrdxlP-BS"/>
</dbReference>
<evidence type="ECO:0000256" key="5">
    <source>
        <dbReference type="ARBA" id="ARBA00022898"/>
    </source>
</evidence>
<dbReference type="SUPFAM" id="SSF53383">
    <property type="entry name" value="PLP-dependent transferases"/>
    <property type="match status" value="1"/>
</dbReference>
<dbReference type="OrthoDB" id="2414662at2759"/>
<gene>
    <name evidence="7" type="ORF">PPERSA_01525</name>
</gene>
<dbReference type="InterPro" id="IPR015422">
    <property type="entry name" value="PyrdxlP-dep_Trfase_small"/>
</dbReference>
<dbReference type="GO" id="GO:0006520">
    <property type="term" value="P:amino acid metabolic process"/>
    <property type="evidence" value="ECO:0007669"/>
    <property type="project" value="InterPro"/>
</dbReference>
<dbReference type="InterPro" id="IPR015424">
    <property type="entry name" value="PyrdxlP-dep_Trfase"/>
</dbReference>
<protein>
    <submittedName>
        <fullName evidence="7">Pyridoxal phosphate-dependent transferase</fullName>
    </submittedName>
</protein>
<accession>A0A0V0R7Q2</accession>
<reference evidence="7 8" key="1">
    <citation type="journal article" date="2015" name="Sci. Rep.">
        <title>Genome of the facultative scuticociliatosis pathogen Pseudocohnilembus persalinus provides insight into its virulence through horizontal gene transfer.</title>
        <authorList>
            <person name="Xiong J."/>
            <person name="Wang G."/>
            <person name="Cheng J."/>
            <person name="Tian M."/>
            <person name="Pan X."/>
            <person name="Warren A."/>
            <person name="Jiang C."/>
            <person name="Yuan D."/>
            <person name="Miao W."/>
        </authorList>
    </citation>
    <scope>NUCLEOTIDE SEQUENCE [LARGE SCALE GENOMIC DNA]</scope>
    <source>
        <strain evidence="7">36N120E</strain>
    </source>
</reference>
<keyword evidence="8" id="KW-1185">Reference proteome</keyword>
<evidence type="ECO:0000256" key="2">
    <source>
        <dbReference type="ARBA" id="ARBA00007441"/>
    </source>
</evidence>
<dbReference type="InterPro" id="IPR015421">
    <property type="entry name" value="PyrdxlP-dep_Trfase_major"/>
</dbReference>
<dbReference type="GO" id="GO:0008483">
    <property type="term" value="F:transaminase activity"/>
    <property type="evidence" value="ECO:0007669"/>
    <property type="project" value="UniProtKB-KW"/>
</dbReference>
<evidence type="ECO:0000259" key="6">
    <source>
        <dbReference type="Pfam" id="PF00155"/>
    </source>
</evidence>
<dbReference type="InterPro" id="IPR050596">
    <property type="entry name" value="AspAT/PAT-like"/>
</dbReference>
<keyword evidence="5" id="KW-0663">Pyridoxal phosphate</keyword>
<dbReference type="Gene3D" id="3.90.1150.10">
    <property type="entry name" value="Aspartate Aminotransferase, domain 1"/>
    <property type="match status" value="1"/>
</dbReference>
<dbReference type="PANTHER" id="PTHR46383:SF2">
    <property type="entry name" value="AMINOTRANSFERASE"/>
    <property type="match status" value="1"/>
</dbReference>
<dbReference type="Gene3D" id="3.40.640.10">
    <property type="entry name" value="Type I PLP-dependent aspartate aminotransferase-like (Major domain)"/>
    <property type="match status" value="1"/>
</dbReference>
<proteinExistence type="inferred from homology"/>
<organism evidence="7 8">
    <name type="scientific">Pseudocohnilembus persalinus</name>
    <name type="common">Ciliate</name>
    <dbReference type="NCBI Taxonomy" id="266149"/>
    <lineage>
        <taxon>Eukaryota</taxon>
        <taxon>Sar</taxon>
        <taxon>Alveolata</taxon>
        <taxon>Ciliophora</taxon>
        <taxon>Intramacronucleata</taxon>
        <taxon>Oligohymenophorea</taxon>
        <taxon>Scuticociliatia</taxon>
        <taxon>Philasterida</taxon>
        <taxon>Pseudocohnilembidae</taxon>
        <taxon>Pseudocohnilembus</taxon>
    </lineage>
</organism>
<comment type="cofactor">
    <cofactor evidence="1">
        <name>pyridoxal 5'-phosphate</name>
        <dbReference type="ChEBI" id="CHEBI:597326"/>
    </cofactor>
</comment>
<keyword evidence="3" id="KW-0032">Aminotransferase</keyword>
<dbReference type="InParanoid" id="A0A0V0R7Q2"/>
<keyword evidence="4 7" id="KW-0808">Transferase</keyword>
<sequence length="424" mass="47674">MQNKQILKTIQKSAHFQKNFSTVKELVGKNPVRGFALEFAELQKKNPRCINLALGVPMDPTPHQIIDAKIDYVKFSGETGNNGYGDPRGIESLRVNLSKHIQEQYKVSPKHLNENNINIVPGGTSNAISLTVEKLVRNDMGKGEIIVLAPFFGPYNGMIKLSNGVPVIIDTDEQLQPDLKKIEEAITPNTRGILINSPNNPSGKIYPKETIRKIVEIAAKHNCAVISDEIYEKFSYIESKPHTTICSFYEDFPQVNLIQVNSASKTYGMIGDRIGYIISNQLDFIEDITITLGYRFASSPYLPQYAFDAVFSNWDEISQRIEATRILYKQKAEFLVKGLREIGFNAQDLEGGMFAMTEVKSLTGMDGHQLSRYFIEQDAPVAVYPGGFFGESFGNYLRFTTCPTMVTLERGLDQIDKYVKQIKK</sequence>
<evidence type="ECO:0000256" key="4">
    <source>
        <dbReference type="ARBA" id="ARBA00022679"/>
    </source>
</evidence>
<dbReference type="EMBL" id="LDAU01000026">
    <property type="protein sequence ID" value="KRX10513.1"/>
    <property type="molecule type" value="Genomic_DNA"/>
</dbReference>
<dbReference type="AlphaFoldDB" id="A0A0V0R7Q2"/>
<evidence type="ECO:0000256" key="3">
    <source>
        <dbReference type="ARBA" id="ARBA00022576"/>
    </source>
</evidence>
<dbReference type="InterPro" id="IPR004839">
    <property type="entry name" value="Aminotransferase_I/II_large"/>
</dbReference>
<dbReference type="PANTHER" id="PTHR46383">
    <property type="entry name" value="ASPARTATE AMINOTRANSFERASE"/>
    <property type="match status" value="1"/>
</dbReference>
<comment type="caution">
    <text evidence="7">The sequence shown here is derived from an EMBL/GenBank/DDBJ whole genome shotgun (WGS) entry which is preliminary data.</text>
</comment>
<comment type="similarity">
    <text evidence="2">Belongs to the class-I pyridoxal-phosphate-dependent aminotransferase family.</text>
</comment>
<dbReference type="Pfam" id="PF00155">
    <property type="entry name" value="Aminotran_1_2"/>
    <property type="match status" value="1"/>
</dbReference>
<feature type="domain" description="Aminotransferase class I/classII large" evidence="6">
    <location>
        <begin position="48"/>
        <end position="415"/>
    </location>
</feature>
<evidence type="ECO:0000256" key="1">
    <source>
        <dbReference type="ARBA" id="ARBA00001933"/>
    </source>
</evidence>
<dbReference type="CDD" id="cd00609">
    <property type="entry name" value="AAT_like"/>
    <property type="match status" value="1"/>
</dbReference>